<name>A0A3N4GGU6_9LACT</name>
<dbReference type="SMART" id="SM00642">
    <property type="entry name" value="Aamy"/>
    <property type="match status" value="1"/>
</dbReference>
<proteinExistence type="predicted"/>
<dbReference type="RefSeq" id="WP_123779817.1">
    <property type="nucleotide sequence ID" value="NZ_RKMG01000011.1"/>
</dbReference>
<keyword evidence="2" id="KW-0456">Lyase</keyword>
<sequence length="444" mass="51470">MAKVTNLTLRHKTLYKLFVRNFSKEGTFKAILPELPRLKELGVDIILLESIFPTTDIKTADNLKGNPLVVKNYSEIDPEYGTIDDFQELVDQIHKMGMQVMINLQLFHLAKDSELVTKHPEYFMHNPQGELISRINIYDTSYDLDYTNPKLWDYLIENLKYWAKFVDGFAANHAQLVRPEFWSSARAEVEDVHPYFYWLASTLPLSILSKLQKLSIPYWSEGELFQNFDVVDQFPFPFAATRYYKGKMSLDNLVASMNYRELMMPTTYVTMRSLEYEELPRFATLVKPGNELENWTAMAFFQKGMASLAMGQEFGVTEYFDFRSAAPMDWTVKQDLTTLISRLSRIKKREVCKSGYYAIMPSGDNIVVMSYHYYNQHLFGVFKLKDDGLTHEVELAIVNGEYTNQISGEVYQVNNGRMVLGDKPVIISYEGDMILPVYFKEEGK</sequence>
<dbReference type="InterPro" id="IPR006047">
    <property type="entry name" value="GH13_cat_dom"/>
</dbReference>
<dbReference type="Pfam" id="PF18612">
    <property type="entry name" value="Bac_A_amyl_C"/>
    <property type="match status" value="1"/>
</dbReference>
<dbReference type="PANTHER" id="PTHR47786">
    <property type="entry name" value="ALPHA-1,4-GLUCAN:MALTOSE-1-PHOSPHATE MALTOSYLTRANSFERASE"/>
    <property type="match status" value="1"/>
</dbReference>
<dbReference type="Gene3D" id="2.60.40.1180">
    <property type="entry name" value="Golgi alpha-mannosidase II"/>
    <property type="match status" value="1"/>
</dbReference>
<gene>
    <name evidence="2" type="ORF">EF384_04640</name>
</gene>
<dbReference type="Gene3D" id="3.20.20.80">
    <property type="entry name" value="Glycosidases"/>
    <property type="match status" value="1"/>
</dbReference>
<dbReference type="GO" id="GO:0016829">
    <property type="term" value="F:lyase activity"/>
    <property type="evidence" value="ECO:0007669"/>
    <property type="project" value="UniProtKB-KW"/>
</dbReference>
<evidence type="ECO:0000313" key="3">
    <source>
        <dbReference type="Proteomes" id="UP000273977"/>
    </source>
</evidence>
<dbReference type="CDD" id="cd11313">
    <property type="entry name" value="AmyAc_arch_bac_AmyA"/>
    <property type="match status" value="1"/>
</dbReference>
<dbReference type="AlphaFoldDB" id="A0A3N4GGU6"/>
<reference evidence="2 3" key="1">
    <citation type="submission" date="2018-11" db="EMBL/GenBank/DDBJ databases">
        <title>Aerococcus sp. SJQ22, whole genome shotgun sequence.</title>
        <authorList>
            <person name="Sun L."/>
            <person name="Gao X."/>
            <person name="Chen W."/>
            <person name="Huang K."/>
        </authorList>
    </citation>
    <scope>NUCLEOTIDE SEQUENCE [LARGE SCALE GENOMIC DNA]</scope>
    <source>
        <strain evidence="2 3">SJQ22</strain>
    </source>
</reference>
<protein>
    <submittedName>
        <fullName evidence="2">Alpha-amlyase</fullName>
    </submittedName>
</protein>
<organism evidence="2 3">
    <name type="scientific">Aerococcus agrisoli</name>
    <dbReference type="NCBI Taxonomy" id="2487350"/>
    <lineage>
        <taxon>Bacteria</taxon>
        <taxon>Bacillati</taxon>
        <taxon>Bacillota</taxon>
        <taxon>Bacilli</taxon>
        <taxon>Lactobacillales</taxon>
        <taxon>Aerococcaceae</taxon>
        <taxon>Aerococcus</taxon>
    </lineage>
</organism>
<keyword evidence="3" id="KW-1185">Reference proteome</keyword>
<dbReference type="InterPro" id="IPR013780">
    <property type="entry name" value="Glyco_hydro_b"/>
</dbReference>
<dbReference type="Proteomes" id="UP000273977">
    <property type="component" value="Unassembled WGS sequence"/>
</dbReference>
<dbReference type="SUPFAM" id="SSF51445">
    <property type="entry name" value="(Trans)glycosidases"/>
    <property type="match status" value="1"/>
</dbReference>
<dbReference type="OrthoDB" id="9761875at2"/>
<dbReference type="InterPro" id="IPR041331">
    <property type="entry name" value="Bac_A_amyl_C"/>
</dbReference>
<dbReference type="EMBL" id="RKMG01000011">
    <property type="protein sequence ID" value="RPA60637.1"/>
    <property type="molecule type" value="Genomic_DNA"/>
</dbReference>
<evidence type="ECO:0000313" key="2">
    <source>
        <dbReference type="EMBL" id="RPA60637.1"/>
    </source>
</evidence>
<dbReference type="GO" id="GO:0005975">
    <property type="term" value="P:carbohydrate metabolic process"/>
    <property type="evidence" value="ECO:0007669"/>
    <property type="project" value="InterPro"/>
</dbReference>
<comment type="caution">
    <text evidence="2">The sequence shown here is derived from an EMBL/GenBank/DDBJ whole genome shotgun (WGS) entry which is preliminary data.</text>
</comment>
<dbReference type="Pfam" id="PF00128">
    <property type="entry name" value="Alpha-amylase"/>
    <property type="match status" value="1"/>
</dbReference>
<dbReference type="InterPro" id="IPR017853">
    <property type="entry name" value="GH"/>
</dbReference>
<feature type="domain" description="Glycosyl hydrolase family 13 catalytic" evidence="1">
    <location>
        <begin position="12"/>
        <end position="349"/>
    </location>
</feature>
<accession>A0A3N4GGU6</accession>
<evidence type="ECO:0000259" key="1">
    <source>
        <dbReference type="SMART" id="SM00642"/>
    </source>
</evidence>
<dbReference type="PANTHER" id="PTHR47786:SF2">
    <property type="entry name" value="GLYCOSYL HYDROLASE FAMILY 13 CATALYTIC DOMAIN-CONTAINING PROTEIN"/>
    <property type="match status" value="1"/>
</dbReference>